<sequence>MALNSAVLPNATSNVVIGGIHYDTTTEPPRALAEERKNVTFNVRDMSYFIDGSKEVTERFEDFMNQIERDPLFSNDAFYDLTLDKKRELTMARVAQAFKYMDKYKTTKERADLLLVIGLADPSVNTRMFVHFNLFLSGVQGSGTDAQLKYWASRGAVTGHKFYGCFAMTEAGHGSNVAGLETTAVFDEATDEFVINTPNQAAAKVSLYHDFIRNWSPRYDLPPL</sequence>
<dbReference type="GO" id="GO:0055088">
    <property type="term" value="P:lipid homeostasis"/>
    <property type="evidence" value="ECO:0007669"/>
    <property type="project" value="TreeGrafter"/>
</dbReference>
<name>A0A167CRE0_9ASCO</name>
<dbReference type="EMBL" id="CP014501">
    <property type="protein sequence ID" value="ANB12016.1"/>
    <property type="molecule type" value="Genomic_DNA"/>
</dbReference>
<dbReference type="PANTHER" id="PTHR10909">
    <property type="entry name" value="ELECTRON TRANSPORT OXIDOREDUCTASE"/>
    <property type="match status" value="1"/>
</dbReference>
<dbReference type="InterPro" id="IPR046373">
    <property type="entry name" value="Acyl-CoA_Oxase/DH_mid-dom_sf"/>
</dbReference>
<dbReference type="SUPFAM" id="SSF56645">
    <property type="entry name" value="Acyl-CoA dehydrogenase NM domain-like"/>
    <property type="match status" value="1"/>
</dbReference>
<dbReference type="GO" id="GO:0005777">
    <property type="term" value="C:peroxisome"/>
    <property type="evidence" value="ECO:0007669"/>
    <property type="project" value="InterPro"/>
</dbReference>
<dbReference type="InterPro" id="IPR009100">
    <property type="entry name" value="AcylCoA_DH/oxidase_NM_dom_sf"/>
</dbReference>
<gene>
    <name evidence="2" type="primary">POX1</name>
    <name evidence="2" type="ORF">AWJ20_248</name>
</gene>
<dbReference type="InterPro" id="IPR012258">
    <property type="entry name" value="Acyl-CoA_oxidase"/>
</dbReference>
<dbReference type="Gene3D" id="1.10.540.10">
    <property type="entry name" value="Acyl-CoA dehydrogenase/oxidase, N-terminal domain"/>
    <property type="match status" value="1"/>
</dbReference>
<keyword evidence="3" id="KW-1185">Reference proteome</keyword>
<dbReference type="GeneID" id="30034395"/>
<evidence type="ECO:0000313" key="3">
    <source>
        <dbReference type="Proteomes" id="UP000189580"/>
    </source>
</evidence>
<dbReference type="OrthoDB" id="538336at2759"/>
<organism evidence="2 3">
    <name type="scientific">Sugiyamaella lignohabitans</name>
    <dbReference type="NCBI Taxonomy" id="796027"/>
    <lineage>
        <taxon>Eukaryota</taxon>
        <taxon>Fungi</taxon>
        <taxon>Dikarya</taxon>
        <taxon>Ascomycota</taxon>
        <taxon>Saccharomycotina</taxon>
        <taxon>Dipodascomycetes</taxon>
        <taxon>Dipodascales</taxon>
        <taxon>Trichomonascaceae</taxon>
        <taxon>Sugiyamaella</taxon>
    </lineage>
</organism>
<dbReference type="GO" id="GO:0005504">
    <property type="term" value="F:fatty acid binding"/>
    <property type="evidence" value="ECO:0007669"/>
    <property type="project" value="TreeGrafter"/>
</dbReference>
<accession>A0A167CRE0</accession>
<feature type="domain" description="Acyl-coenzyme A oxidase N-terminal" evidence="1">
    <location>
        <begin position="42"/>
        <end position="154"/>
    </location>
</feature>
<dbReference type="KEGG" id="slb:AWJ20_248"/>
<dbReference type="PANTHER" id="PTHR10909:SF352">
    <property type="entry name" value="ACYL-COENZYME A OXIDASE-LIKE PROTEIN"/>
    <property type="match status" value="1"/>
</dbReference>
<dbReference type="GO" id="GO:0033540">
    <property type="term" value="P:fatty acid beta-oxidation using acyl-CoA oxidase"/>
    <property type="evidence" value="ECO:0007669"/>
    <property type="project" value="TreeGrafter"/>
</dbReference>
<dbReference type="Pfam" id="PF14749">
    <property type="entry name" value="Acyl-CoA_ox_N"/>
    <property type="match status" value="1"/>
</dbReference>
<dbReference type="InterPro" id="IPR037069">
    <property type="entry name" value="AcylCoA_DH/ox_N_sf"/>
</dbReference>
<dbReference type="Gene3D" id="2.40.110.10">
    <property type="entry name" value="Butyryl-CoA Dehydrogenase, subunit A, domain 2"/>
    <property type="match status" value="1"/>
</dbReference>
<dbReference type="Proteomes" id="UP000189580">
    <property type="component" value="Chromosome a"/>
</dbReference>
<dbReference type="GO" id="GO:0071949">
    <property type="term" value="F:FAD binding"/>
    <property type="evidence" value="ECO:0007669"/>
    <property type="project" value="InterPro"/>
</dbReference>
<dbReference type="FunFam" id="1.10.540.10:FF:000018">
    <property type="entry name" value="Acyl-coenzyme A oxidase"/>
    <property type="match status" value="1"/>
</dbReference>
<evidence type="ECO:0000313" key="2">
    <source>
        <dbReference type="EMBL" id="ANB12016.1"/>
    </source>
</evidence>
<proteinExistence type="predicted"/>
<dbReference type="InterPro" id="IPR029320">
    <property type="entry name" value="Acyl-CoA_ox_N"/>
</dbReference>
<reference evidence="2 3" key="1">
    <citation type="submission" date="2016-02" db="EMBL/GenBank/DDBJ databases">
        <title>Complete genome sequence and transcriptome regulation of the pentose utilising yeast Sugiyamaella lignohabitans.</title>
        <authorList>
            <person name="Bellasio M."/>
            <person name="Peymann A."/>
            <person name="Valli M."/>
            <person name="Sipitzky M."/>
            <person name="Graf A."/>
            <person name="Sauer M."/>
            <person name="Marx H."/>
            <person name="Mattanovich D."/>
        </authorList>
    </citation>
    <scope>NUCLEOTIDE SEQUENCE [LARGE SCALE GENOMIC DNA]</scope>
    <source>
        <strain evidence="2 3">CBS 10342</strain>
    </source>
</reference>
<protein>
    <submittedName>
        <fullName evidence="2">Acyl-CoA oxidase</fullName>
    </submittedName>
</protein>
<dbReference type="AlphaFoldDB" id="A0A167CRE0"/>
<dbReference type="RefSeq" id="XP_018734493.1">
    <property type="nucleotide sequence ID" value="XM_018879425.1"/>
</dbReference>
<dbReference type="GO" id="GO:0003997">
    <property type="term" value="F:acyl-CoA oxidase activity"/>
    <property type="evidence" value="ECO:0007669"/>
    <property type="project" value="InterPro"/>
</dbReference>
<evidence type="ECO:0000259" key="1">
    <source>
        <dbReference type="Pfam" id="PF14749"/>
    </source>
</evidence>